<evidence type="ECO:0000256" key="2">
    <source>
        <dbReference type="ARBA" id="ARBA00023002"/>
    </source>
</evidence>
<dbReference type="AlphaFoldDB" id="A0A7W9NLY7"/>
<gene>
    <name evidence="5" type="ORF">BJ998_008057</name>
</gene>
<dbReference type="InterPro" id="IPR000683">
    <property type="entry name" value="Gfo/Idh/MocA-like_OxRdtase_N"/>
</dbReference>
<dbReference type="SUPFAM" id="SSF51735">
    <property type="entry name" value="NAD(P)-binding Rossmann-fold domains"/>
    <property type="match status" value="1"/>
</dbReference>
<dbReference type="GO" id="GO:0000166">
    <property type="term" value="F:nucleotide binding"/>
    <property type="evidence" value="ECO:0007669"/>
    <property type="project" value="InterPro"/>
</dbReference>
<evidence type="ECO:0000313" key="6">
    <source>
        <dbReference type="Proteomes" id="UP000585638"/>
    </source>
</evidence>
<dbReference type="PANTHER" id="PTHR22604:SF105">
    <property type="entry name" value="TRANS-1,2-DIHYDROBENZENE-1,2-DIOL DEHYDROGENASE"/>
    <property type="match status" value="1"/>
</dbReference>
<dbReference type="Pfam" id="PF01408">
    <property type="entry name" value="GFO_IDH_MocA"/>
    <property type="match status" value="1"/>
</dbReference>
<dbReference type="EMBL" id="JACHIR010000002">
    <property type="protein sequence ID" value="MBB5896798.1"/>
    <property type="molecule type" value="Genomic_DNA"/>
</dbReference>
<dbReference type="Pfam" id="PF22725">
    <property type="entry name" value="GFO_IDH_MocA_C3"/>
    <property type="match status" value="1"/>
</dbReference>
<dbReference type="RefSeq" id="WP_312890602.1">
    <property type="nucleotide sequence ID" value="NZ_BAAAWY010000004.1"/>
</dbReference>
<comment type="caution">
    <text evidence="5">The sequence shown here is derived from an EMBL/GenBank/DDBJ whole genome shotgun (WGS) entry which is preliminary data.</text>
</comment>
<comment type="similarity">
    <text evidence="1">Belongs to the Gfo/Idh/MocA family.</text>
</comment>
<dbReference type="InterPro" id="IPR050984">
    <property type="entry name" value="Gfo/Idh/MocA_domain"/>
</dbReference>
<keyword evidence="6" id="KW-1185">Reference proteome</keyword>
<dbReference type="InterPro" id="IPR036291">
    <property type="entry name" value="NAD(P)-bd_dom_sf"/>
</dbReference>
<reference evidence="5 6" key="1">
    <citation type="submission" date="2020-08" db="EMBL/GenBank/DDBJ databases">
        <title>Sequencing the genomes of 1000 actinobacteria strains.</title>
        <authorList>
            <person name="Klenk H.-P."/>
        </authorList>
    </citation>
    <scope>NUCLEOTIDE SEQUENCE [LARGE SCALE GENOMIC DNA]</scope>
    <source>
        <strain evidence="5 6">DSM 43851</strain>
    </source>
</reference>
<evidence type="ECO:0000256" key="1">
    <source>
        <dbReference type="ARBA" id="ARBA00010928"/>
    </source>
</evidence>
<evidence type="ECO:0000259" key="4">
    <source>
        <dbReference type="Pfam" id="PF22725"/>
    </source>
</evidence>
<dbReference type="PANTHER" id="PTHR22604">
    <property type="entry name" value="OXIDOREDUCTASES"/>
    <property type="match status" value="1"/>
</dbReference>
<evidence type="ECO:0000313" key="5">
    <source>
        <dbReference type="EMBL" id="MBB5896798.1"/>
    </source>
</evidence>
<feature type="domain" description="GFO/IDH/MocA-like oxidoreductase" evidence="4">
    <location>
        <begin position="133"/>
        <end position="247"/>
    </location>
</feature>
<keyword evidence="2" id="KW-0560">Oxidoreductase</keyword>
<feature type="domain" description="Gfo/Idh/MocA-like oxidoreductase N-terminal" evidence="3">
    <location>
        <begin position="6"/>
        <end position="123"/>
    </location>
</feature>
<proteinExistence type="inferred from homology"/>
<accession>A0A7W9NLY7</accession>
<organism evidence="5 6">
    <name type="scientific">Kutzneria kofuensis</name>
    <dbReference type="NCBI Taxonomy" id="103725"/>
    <lineage>
        <taxon>Bacteria</taxon>
        <taxon>Bacillati</taxon>
        <taxon>Actinomycetota</taxon>
        <taxon>Actinomycetes</taxon>
        <taxon>Pseudonocardiales</taxon>
        <taxon>Pseudonocardiaceae</taxon>
        <taxon>Kutzneria</taxon>
    </lineage>
</organism>
<evidence type="ECO:0000259" key="3">
    <source>
        <dbReference type="Pfam" id="PF01408"/>
    </source>
</evidence>
<dbReference type="SUPFAM" id="SSF55347">
    <property type="entry name" value="Glyceraldehyde-3-phosphate dehydrogenase-like, C-terminal domain"/>
    <property type="match status" value="1"/>
</dbReference>
<sequence length="354" mass="36875">MTGAAVRVGVLGCSAIAWRRTLPALRACPDTEVVAVASRDGAKAERFAAEFGTDATDYAGLLARPDVDAVYLPLPPALHERWGVAALTAGKHLLVEKPLAADPAAARALVSVADDAGLVLRENFMFLHHPQHARVRDLMIGGRIGGPRALRAAFGIPPLPDADIRYDPTLGGGALLDVGVYPLRLAQHLLGDDLRVTGAVLHQDARGVDVGGAALLVSATGVPVSVEFGFRHAYGSRYELWGSTGRLLLDRAFTPPPGWQPVLRVEEQDHAEEHTLPAADQFRLSVAAFAAAVRAGHRAGHGPERAWCAAAVTTVELAAAVRAAAVTIPAGAVGALVPAGGQGAADPAELSAWR</sequence>
<dbReference type="GO" id="GO:0016491">
    <property type="term" value="F:oxidoreductase activity"/>
    <property type="evidence" value="ECO:0007669"/>
    <property type="project" value="UniProtKB-KW"/>
</dbReference>
<dbReference type="Gene3D" id="3.30.360.10">
    <property type="entry name" value="Dihydrodipicolinate Reductase, domain 2"/>
    <property type="match status" value="1"/>
</dbReference>
<name>A0A7W9NLY7_9PSEU</name>
<dbReference type="Proteomes" id="UP000585638">
    <property type="component" value="Unassembled WGS sequence"/>
</dbReference>
<protein>
    <submittedName>
        <fullName evidence="5">NDP-hexose-3-ketoreductase</fullName>
    </submittedName>
</protein>
<dbReference type="Gene3D" id="3.40.50.720">
    <property type="entry name" value="NAD(P)-binding Rossmann-like Domain"/>
    <property type="match status" value="1"/>
</dbReference>
<dbReference type="InterPro" id="IPR055170">
    <property type="entry name" value="GFO_IDH_MocA-like_dom"/>
</dbReference>